<keyword evidence="2" id="KW-1185">Reference proteome</keyword>
<dbReference type="EMBL" id="QXTE01000230">
    <property type="protein sequence ID" value="TFK01398.1"/>
    <property type="molecule type" value="Genomic_DNA"/>
</dbReference>
<proteinExistence type="predicted"/>
<accession>A0A4D9DZ37</accession>
<evidence type="ECO:0000313" key="2">
    <source>
        <dbReference type="Proteomes" id="UP000297703"/>
    </source>
</evidence>
<comment type="caution">
    <text evidence="1">The sequence shown here is derived from an EMBL/GenBank/DDBJ whole genome shotgun (WGS) entry which is preliminary data.</text>
</comment>
<organism evidence="1 2">
    <name type="scientific">Platysternon megacephalum</name>
    <name type="common">big-headed turtle</name>
    <dbReference type="NCBI Taxonomy" id="55544"/>
    <lineage>
        <taxon>Eukaryota</taxon>
        <taxon>Metazoa</taxon>
        <taxon>Chordata</taxon>
        <taxon>Craniata</taxon>
        <taxon>Vertebrata</taxon>
        <taxon>Euteleostomi</taxon>
        <taxon>Archelosauria</taxon>
        <taxon>Testudinata</taxon>
        <taxon>Testudines</taxon>
        <taxon>Cryptodira</taxon>
        <taxon>Durocryptodira</taxon>
        <taxon>Testudinoidea</taxon>
        <taxon>Platysternidae</taxon>
        <taxon>Platysternon</taxon>
    </lineage>
</organism>
<dbReference type="AlphaFoldDB" id="A0A4D9DZ37"/>
<gene>
    <name evidence="1" type="ORF">DR999_PMT16448</name>
</gene>
<sequence length="140" mass="15454">MVAGNALSSAKTLQCLLKKKIKKKLGVGKIDFVPPHAMGKGERDETRRPFAWRRQLLLTPVELLWLSRIRPFVWGGRTLGCSDPAINLSSIFPANTPAALHHGTAAREGTFFLFGVSFPSFSDPGLVPINDSWAKIRFPL</sequence>
<name>A0A4D9DZ37_9SAUR</name>
<reference evidence="1 2" key="1">
    <citation type="submission" date="2019-04" db="EMBL/GenBank/DDBJ databases">
        <title>Draft genome of the big-headed turtle Platysternon megacephalum.</title>
        <authorList>
            <person name="Gong S."/>
        </authorList>
    </citation>
    <scope>NUCLEOTIDE SEQUENCE [LARGE SCALE GENOMIC DNA]</scope>
    <source>
        <strain evidence="1">DO16091913</strain>
        <tissue evidence="1">Muscle</tissue>
    </source>
</reference>
<reference evidence="1 2" key="2">
    <citation type="submission" date="2019-04" db="EMBL/GenBank/DDBJ databases">
        <title>The genome sequence of big-headed turtle.</title>
        <authorList>
            <person name="Gong S."/>
        </authorList>
    </citation>
    <scope>NUCLEOTIDE SEQUENCE [LARGE SCALE GENOMIC DNA]</scope>
    <source>
        <strain evidence="1">DO16091913</strain>
        <tissue evidence="1">Muscle</tissue>
    </source>
</reference>
<protein>
    <submittedName>
        <fullName evidence="1">Transcription factor SOX-7</fullName>
    </submittedName>
</protein>
<dbReference type="Proteomes" id="UP000297703">
    <property type="component" value="Unassembled WGS sequence"/>
</dbReference>
<evidence type="ECO:0000313" key="1">
    <source>
        <dbReference type="EMBL" id="TFK01398.1"/>
    </source>
</evidence>